<dbReference type="InterPro" id="IPR036345">
    <property type="entry name" value="ExoRNase_PH_dom2_sf"/>
</dbReference>
<evidence type="ECO:0000256" key="5">
    <source>
        <dbReference type="ARBA" id="ARBA00023242"/>
    </source>
</evidence>
<feature type="region of interest" description="Disordered" evidence="6">
    <location>
        <begin position="253"/>
        <end position="287"/>
    </location>
</feature>
<dbReference type="STRING" id="933084.A0A067PSD9"/>
<dbReference type="GO" id="GO:0005730">
    <property type="term" value="C:nucleolus"/>
    <property type="evidence" value="ECO:0007669"/>
    <property type="project" value="TreeGrafter"/>
</dbReference>
<dbReference type="PANTHER" id="PTHR11953:SF1">
    <property type="entry name" value="EXOSOME COMPLEX COMPONENT RRP46"/>
    <property type="match status" value="1"/>
</dbReference>
<dbReference type="AlphaFoldDB" id="A0A067PSD9"/>
<dbReference type="GO" id="GO:0034475">
    <property type="term" value="P:U4 snRNA 3'-end processing"/>
    <property type="evidence" value="ECO:0007669"/>
    <property type="project" value="TreeGrafter"/>
</dbReference>
<comment type="similarity">
    <text evidence="2">Belongs to the RNase PH family.</text>
</comment>
<dbReference type="GO" id="GO:0000176">
    <property type="term" value="C:nuclear exosome (RNase complex)"/>
    <property type="evidence" value="ECO:0007669"/>
    <property type="project" value="TreeGrafter"/>
</dbReference>
<dbReference type="Pfam" id="PF01138">
    <property type="entry name" value="RNase_PH"/>
    <property type="match status" value="1"/>
</dbReference>
<dbReference type="GO" id="GO:0006364">
    <property type="term" value="P:rRNA processing"/>
    <property type="evidence" value="ECO:0007669"/>
    <property type="project" value="UniProtKB-KW"/>
</dbReference>
<keyword evidence="9" id="KW-1185">Reference proteome</keyword>
<dbReference type="EMBL" id="KL197729">
    <property type="protein sequence ID" value="KDQ54217.1"/>
    <property type="molecule type" value="Genomic_DNA"/>
</dbReference>
<dbReference type="GO" id="GO:0000177">
    <property type="term" value="C:cytoplasmic exosome (RNase complex)"/>
    <property type="evidence" value="ECO:0007669"/>
    <property type="project" value="TreeGrafter"/>
</dbReference>
<organism evidence="8 9">
    <name type="scientific">Jaapia argillacea MUCL 33604</name>
    <dbReference type="NCBI Taxonomy" id="933084"/>
    <lineage>
        <taxon>Eukaryota</taxon>
        <taxon>Fungi</taxon>
        <taxon>Dikarya</taxon>
        <taxon>Basidiomycota</taxon>
        <taxon>Agaricomycotina</taxon>
        <taxon>Agaricomycetes</taxon>
        <taxon>Agaricomycetidae</taxon>
        <taxon>Jaapiales</taxon>
        <taxon>Jaapiaceae</taxon>
        <taxon>Jaapia</taxon>
    </lineage>
</organism>
<dbReference type="InterPro" id="IPR020568">
    <property type="entry name" value="Ribosomal_Su5_D2-typ_SF"/>
</dbReference>
<feature type="domain" description="Exoribonuclease phosphorolytic" evidence="7">
    <location>
        <begin position="13"/>
        <end position="137"/>
    </location>
</feature>
<dbReference type="InterPro" id="IPR027408">
    <property type="entry name" value="PNPase/RNase_PH_dom_sf"/>
</dbReference>
<dbReference type="PANTHER" id="PTHR11953">
    <property type="entry name" value="EXOSOME COMPLEX COMPONENT"/>
    <property type="match status" value="1"/>
</dbReference>
<sequence>MSAIRGDGRKPDELRPLTLVYEGLDRADGSARFGFGDTKALASISGPIEVRLAVEQPSKATFEVVIRPLSAIPGTESKSLSAILRSLFSSSLILSQNPRTLVQLVVQSLTPTPTLRYHPALVASIINASTLALLNAGSIPMRGVVCAVAVGRFRLSPTRTSRAIPTGGNSLVLIVDPSESEASSLEGGGCFAFLFGAGFGDYDSSLGIPGCEVVWTNWHSTTPFNEDELARARELARVGAKDVWRAIKDSVQGAGAKSEPSVSRRAKKSDAMVVQKDDAEVDDKMEI</sequence>
<dbReference type="GO" id="GO:0071051">
    <property type="term" value="P:poly(A)-dependent snoRNA 3'-end processing"/>
    <property type="evidence" value="ECO:0007669"/>
    <property type="project" value="TreeGrafter"/>
</dbReference>
<dbReference type="SUPFAM" id="SSF54211">
    <property type="entry name" value="Ribosomal protein S5 domain 2-like"/>
    <property type="match status" value="1"/>
</dbReference>
<dbReference type="GO" id="GO:0003723">
    <property type="term" value="F:RNA binding"/>
    <property type="evidence" value="ECO:0007669"/>
    <property type="project" value="TreeGrafter"/>
</dbReference>
<evidence type="ECO:0000256" key="1">
    <source>
        <dbReference type="ARBA" id="ARBA00004123"/>
    </source>
</evidence>
<keyword evidence="4" id="KW-0271">Exosome</keyword>
<evidence type="ECO:0000313" key="8">
    <source>
        <dbReference type="EMBL" id="KDQ54217.1"/>
    </source>
</evidence>
<evidence type="ECO:0000256" key="6">
    <source>
        <dbReference type="SAM" id="MobiDB-lite"/>
    </source>
</evidence>
<accession>A0A067PSD9</accession>
<evidence type="ECO:0000313" key="9">
    <source>
        <dbReference type="Proteomes" id="UP000027265"/>
    </source>
</evidence>
<gene>
    <name evidence="8" type="ORF">JAAARDRAFT_135749</name>
</gene>
<dbReference type="HOGENOM" id="CLU_063514_2_0_1"/>
<dbReference type="Gene3D" id="3.30.230.70">
    <property type="entry name" value="GHMP Kinase, N-terminal domain"/>
    <property type="match status" value="1"/>
</dbReference>
<evidence type="ECO:0000256" key="3">
    <source>
        <dbReference type="ARBA" id="ARBA00022552"/>
    </source>
</evidence>
<proteinExistence type="inferred from homology"/>
<evidence type="ECO:0000259" key="7">
    <source>
        <dbReference type="Pfam" id="PF01138"/>
    </source>
</evidence>
<dbReference type="InterPro" id="IPR001247">
    <property type="entry name" value="ExoRNase_PH_dom1"/>
</dbReference>
<dbReference type="Proteomes" id="UP000027265">
    <property type="component" value="Unassembled WGS sequence"/>
</dbReference>
<comment type="subcellular location">
    <subcellularLocation>
        <location evidence="1">Nucleus</location>
    </subcellularLocation>
</comment>
<reference evidence="9" key="1">
    <citation type="journal article" date="2014" name="Proc. Natl. Acad. Sci. U.S.A.">
        <title>Extensive sampling of basidiomycete genomes demonstrates inadequacy of the white-rot/brown-rot paradigm for wood decay fungi.</title>
        <authorList>
            <person name="Riley R."/>
            <person name="Salamov A.A."/>
            <person name="Brown D.W."/>
            <person name="Nagy L.G."/>
            <person name="Floudas D."/>
            <person name="Held B.W."/>
            <person name="Levasseur A."/>
            <person name="Lombard V."/>
            <person name="Morin E."/>
            <person name="Otillar R."/>
            <person name="Lindquist E.A."/>
            <person name="Sun H."/>
            <person name="LaButti K.M."/>
            <person name="Schmutz J."/>
            <person name="Jabbour D."/>
            <person name="Luo H."/>
            <person name="Baker S.E."/>
            <person name="Pisabarro A.G."/>
            <person name="Walton J.D."/>
            <person name="Blanchette R.A."/>
            <person name="Henrissat B."/>
            <person name="Martin F."/>
            <person name="Cullen D."/>
            <person name="Hibbett D.S."/>
            <person name="Grigoriev I.V."/>
        </authorList>
    </citation>
    <scope>NUCLEOTIDE SEQUENCE [LARGE SCALE GENOMIC DNA]</scope>
    <source>
        <strain evidence="9">MUCL 33604</strain>
    </source>
</reference>
<name>A0A067PSD9_9AGAM</name>
<protein>
    <recommendedName>
        <fullName evidence="7">Exoribonuclease phosphorolytic domain-containing protein</fullName>
    </recommendedName>
</protein>
<dbReference type="GO" id="GO:0071028">
    <property type="term" value="P:nuclear mRNA surveillance"/>
    <property type="evidence" value="ECO:0007669"/>
    <property type="project" value="TreeGrafter"/>
</dbReference>
<keyword evidence="5" id="KW-0539">Nucleus</keyword>
<keyword evidence="3" id="KW-0698">rRNA processing</keyword>
<evidence type="ECO:0000256" key="4">
    <source>
        <dbReference type="ARBA" id="ARBA00022835"/>
    </source>
</evidence>
<dbReference type="OrthoDB" id="27298at2759"/>
<feature type="compositionally biased region" description="Basic and acidic residues" evidence="6">
    <location>
        <begin position="275"/>
        <end position="287"/>
    </location>
</feature>
<dbReference type="InterPro" id="IPR050080">
    <property type="entry name" value="RNase_PH"/>
</dbReference>
<dbReference type="GO" id="GO:0016075">
    <property type="term" value="P:rRNA catabolic process"/>
    <property type="evidence" value="ECO:0007669"/>
    <property type="project" value="TreeGrafter"/>
</dbReference>
<dbReference type="SUPFAM" id="SSF55666">
    <property type="entry name" value="Ribonuclease PH domain 2-like"/>
    <property type="match status" value="1"/>
</dbReference>
<dbReference type="InParanoid" id="A0A067PSD9"/>
<evidence type="ECO:0000256" key="2">
    <source>
        <dbReference type="ARBA" id="ARBA00006678"/>
    </source>
</evidence>